<dbReference type="NCBIfam" id="TIGR01681">
    <property type="entry name" value="HAD-SF-IIIC"/>
    <property type="match status" value="1"/>
</dbReference>
<accession>A0A809S8F3</accession>
<dbReference type="InterPro" id="IPR010037">
    <property type="entry name" value="FkbH_domain"/>
</dbReference>
<reference evidence="1" key="1">
    <citation type="journal article" name="DNA Res.">
        <title>The physiological potential of anammox bacteria as revealed by their core genome structure.</title>
        <authorList>
            <person name="Okubo T."/>
            <person name="Toyoda A."/>
            <person name="Fukuhara K."/>
            <person name="Uchiyama I."/>
            <person name="Harigaya Y."/>
            <person name="Kuroiwa M."/>
            <person name="Suzuki T."/>
            <person name="Murakami Y."/>
            <person name="Suwa Y."/>
            <person name="Takami H."/>
        </authorList>
    </citation>
    <scope>NUCLEOTIDE SEQUENCE</scope>
    <source>
        <strain evidence="1">317325-3</strain>
    </source>
</reference>
<dbReference type="InterPro" id="IPR023214">
    <property type="entry name" value="HAD_sf"/>
</dbReference>
<dbReference type="Gene3D" id="3.40.50.1000">
    <property type="entry name" value="HAD superfamily/HAD-like"/>
    <property type="match status" value="1"/>
</dbReference>
<dbReference type="InterPro" id="IPR010033">
    <property type="entry name" value="HAD_SF_ppase_IIIC"/>
</dbReference>
<dbReference type="NCBIfam" id="TIGR01686">
    <property type="entry name" value="FkbH"/>
    <property type="match status" value="1"/>
</dbReference>
<dbReference type="SUPFAM" id="SSF56784">
    <property type="entry name" value="HAD-like"/>
    <property type="match status" value="1"/>
</dbReference>
<organism evidence="1 2">
    <name type="scientific">Candidatus Desulfobacillus denitrificans</name>
    <dbReference type="NCBI Taxonomy" id="2608985"/>
    <lineage>
        <taxon>Bacteria</taxon>
        <taxon>Pseudomonadati</taxon>
        <taxon>Pseudomonadota</taxon>
        <taxon>Betaproteobacteria</taxon>
        <taxon>Candidatus Desulfobacillus</taxon>
    </lineage>
</organism>
<dbReference type="InterPro" id="IPR036514">
    <property type="entry name" value="SGNH_hydro_sf"/>
</dbReference>
<gene>
    <name evidence="1" type="ORF">DSYM_02630</name>
</gene>
<evidence type="ECO:0000313" key="1">
    <source>
        <dbReference type="EMBL" id="BBO19564.1"/>
    </source>
</evidence>
<dbReference type="Proteomes" id="UP000662914">
    <property type="component" value="Chromosome"/>
</dbReference>
<proteinExistence type="predicted"/>
<protein>
    <submittedName>
        <fullName evidence="1">HAD-IIIC family phosphatase</fullName>
    </submittedName>
</protein>
<dbReference type="Gene3D" id="3.40.50.1110">
    <property type="entry name" value="SGNH hydrolase"/>
    <property type="match status" value="1"/>
</dbReference>
<evidence type="ECO:0000313" key="2">
    <source>
        <dbReference type="Proteomes" id="UP000662914"/>
    </source>
</evidence>
<dbReference type="KEGG" id="ddz:DSYM_02630"/>
<name>A0A809S8F3_9PROT</name>
<dbReference type="AlphaFoldDB" id="A0A809S8F3"/>
<dbReference type="InterPro" id="IPR036412">
    <property type="entry name" value="HAD-like_sf"/>
</dbReference>
<dbReference type="GO" id="GO:0016788">
    <property type="term" value="F:hydrolase activity, acting on ester bonds"/>
    <property type="evidence" value="ECO:0007669"/>
    <property type="project" value="UniProtKB-ARBA"/>
</dbReference>
<sequence length="629" mass="69057">MNLATLPWLPKPPENFRQLCATLPNLAENLSPTLLRAAACALDNNQLHSLARAYAKILAKHPNSLGLTPIRLGVLSNATVDLLLPAIIASGLRYGLAVEVIVPPFGQVMQAVTDPDSGLWSGRPDVVLLMLDHRGHGLHDMPSLDRAIATLAQLREGITGKGGIPAIIQTVPRPPELLLGSFDFVSPNSIRGAIHDFNSHLRQTIPGSSDIIFDVAALAETVGLAGWHDPVAWHTAKLPFSQRLVPLYADALARLLGAIRGKSRKCLVLDLDNTLWGGVIGDDGIDGIKLGQGDGLGEAHLSVQRHALALSKRGIILAVCSKNSDQIARQPFQNHPDMVLREEHIAVFQANWVDKATNLRAIAKMLNIGTDALVFLDDNPTERHMVRRELPEVAVPEVPDDPALFPLYLSLAGYFDAVAFSADDEKRSEFYRTQAQRLALQESTSDLEGYLKSLDMTLHLSPFDKIGRSRITQLINKSNQFNLTTRRYTEAEVAAFENDPDAITLQARLIDCFGDNGMISVIICRKLDENWVIDTWLMSCRVLGRRVEDAMLDFLSKQLGDRGATEVFGSYIPTKRNGLVQGHYASLGFALIRAADDGTTHWRLDLTRRPPYNAPIRIAAEAEVSSNQK</sequence>
<dbReference type="EMBL" id="AP021857">
    <property type="protein sequence ID" value="BBO19564.1"/>
    <property type="molecule type" value="Genomic_DNA"/>
</dbReference>